<reference evidence="1 2" key="1">
    <citation type="journal article" date="2021" name="Nat. Plants">
        <title>The Taxus genome provides insights into paclitaxel biosynthesis.</title>
        <authorList>
            <person name="Xiong X."/>
            <person name="Gou J."/>
            <person name="Liao Q."/>
            <person name="Li Y."/>
            <person name="Zhou Q."/>
            <person name="Bi G."/>
            <person name="Li C."/>
            <person name="Du R."/>
            <person name="Wang X."/>
            <person name="Sun T."/>
            <person name="Guo L."/>
            <person name="Liang H."/>
            <person name="Lu P."/>
            <person name="Wu Y."/>
            <person name="Zhang Z."/>
            <person name="Ro D.K."/>
            <person name="Shang Y."/>
            <person name="Huang S."/>
            <person name="Yan J."/>
        </authorList>
    </citation>
    <scope>NUCLEOTIDE SEQUENCE [LARGE SCALE GENOMIC DNA]</scope>
    <source>
        <strain evidence="1">Ta-2019</strain>
    </source>
</reference>
<feature type="non-terminal residue" evidence="1">
    <location>
        <position position="1"/>
    </location>
</feature>
<dbReference type="GO" id="GO:0004364">
    <property type="term" value="F:glutathione transferase activity"/>
    <property type="evidence" value="ECO:0007669"/>
    <property type="project" value="InterPro"/>
</dbReference>
<sequence>MHDLKGSNSLFGSSLIDYGHVEQWIDFSSSEIDINIIRWYFPRIGSGVYLPP</sequence>
<evidence type="ECO:0000313" key="2">
    <source>
        <dbReference type="Proteomes" id="UP000824469"/>
    </source>
</evidence>
<dbReference type="InterPro" id="IPR044628">
    <property type="entry name" value="EF-1-gamma_plant"/>
</dbReference>
<dbReference type="EMBL" id="JAHRHJ020000003">
    <property type="protein sequence ID" value="KAH9323066.1"/>
    <property type="molecule type" value="Genomic_DNA"/>
</dbReference>
<gene>
    <name evidence="1" type="ORF">KI387_017705</name>
</gene>
<dbReference type="PANTHER" id="PTHR44372">
    <property type="entry name" value="ELONGATION FACTOR 1-GAMMA 1-RELATED"/>
    <property type="match status" value="1"/>
</dbReference>
<name>A0AA38GI20_TAXCH</name>
<proteinExistence type="predicted"/>
<dbReference type="Proteomes" id="UP000824469">
    <property type="component" value="Unassembled WGS sequence"/>
</dbReference>
<accession>A0AA38GI20</accession>
<dbReference type="AlphaFoldDB" id="A0AA38GI20"/>
<organism evidence="1 2">
    <name type="scientific">Taxus chinensis</name>
    <name type="common">Chinese yew</name>
    <name type="synonym">Taxus wallichiana var. chinensis</name>
    <dbReference type="NCBI Taxonomy" id="29808"/>
    <lineage>
        <taxon>Eukaryota</taxon>
        <taxon>Viridiplantae</taxon>
        <taxon>Streptophyta</taxon>
        <taxon>Embryophyta</taxon>
        <taxon>Tracheophyta</taxon>
        <taxon>Spermatophyta</taxon>
        <taxon>Pinopsida</taxon>
        <taxon>Pinidae</taxon>
        <taxon>Conifers II</taxon>
        <taxon>Cupressales</taxon>
        <taxon>Taxaceae</taxon>
        <taxon>Taxus</taxon>
    </lineage>
</organism>
<comment type="caution">
    <text evidence="1">The sequence shown here is derived from an EMBL/GenBank/DDBJ whole genome shotgun (WGS) entry which is preliminary data.</text>
</comment>
<protein>
    <submittedName>
        <fullName evidence="1">Uncharacterized protein</fullName>
    </submittedName>
</protein>
<keyword evidence="2" id="KW-1185">Reference proteome</keyword>
<dbReference type="PANTHER" id="PTHR44372:SF1">
    <property type="entry name" value="ELONGATION FACTOR 1-GAMMA 3"/>
    <property type="match status" value="1"/>
</dbReference>
<dbReference type="Gene3D" id="1.20.1050.10">
    <property type="match status" value="1"/>
</dbReference>
<evidence type="ECO:0000313" key="1">
    <source>
        <dbReference type="EMBL" id="KAH9323066.1"/>
    </source>
</evidence>